<dbReference type="PANTHER" id="PTHR33481:SF1">
    <property type="entry name" value="ENDONUCLEASE_EXONUCLEASE_PHOSPHATASE DOMAIN-CONTAINING PROTEIN-RELATED"/>
    <property type="match status" value="1"/>
</dbReference>
<dbReference type="Gene3D" id="3.60.10.10">
    <property type="entry name" value="Endonuclease/exonuclease/phosphatase"/>
    <property type="match status" value="1"/>
</dbReference>
<feature type="region of interest" description="Disordered" evidence="1">
    <location>
        <begin position="275"/>
        <end position="296"/>
    </location>
</feature>
<dbReference type="Proteomes" id="UP000249056">
    <property type="component" value="Unassembled WGS sequence"/>
</dbReference>
<reference evidence="3 4" key="1">
    <citation type="submission" date="2018-06" db="EMBL/GenBank/DDBJ databases">
        <title>Genome Sequence of the Brown Rot Fungal Pathogen Monilinia fructigena.</title>
        <authorList>
            <person name="Landi L."/>
            <person name="De Miccolis Angelini R.M."/>
            <person name="Pollastro S."/>
            <person name="Abate D."/>
            <person name="Faretra F."/>
            <person name="Romanazzi G."/>
        </authorList>
    </citation>
    <scope>NUCLEOTIDE SEQUENCE [LARGE SCALE GENOMIC DNA]</scope>
    <source>
        <strain evidence="3 4">Mfrg269</strain>
    </source>
</reference>
<comment type="caution">
    <text evidence="3">The sequence shown here is derived from an EMBL/GenBank/DDBJ whole genome shotgun (WGS) entry which is preliminary data.</text>
</comment>
<feature type="region of interest" description="Disordered" evidence="1">
    <location>
        <begin position="1610"/>
        <end position="1631"/>
    </location>
</feature>
<feature type="region of interest" description="Disordered" evidence="1">
    <location>
        <begin position="63"/>
        <end position="101"/>
    </location>
</feature>
<dbReference type="CDD" id="cd09276">
    <property type="entry name" value="Rnase_HI_RT_non_LTR"/>
    <property type="match status" value="1"/>
</dbReference>
<evidence type="ECO:0000259" key="2">
    <source>
        <dbReference type="PROSITE" id="PS50879"/>
    </source>
</evidence>
<sequence length="1644" mass="181147">MLRLKSYKHGSYAFDTRLRKESFFQLVERFGISTDAREWVETCEVALKSVNNGRRQKVTFKDPREDIRSDTSTKCKPENLRRHSEPTSSTTFPALPLPRLPQTLTVPTSTRDWYTYDRATDCSNLRELAVQRTPLLQNPSPVPLPSLSPHYLAPVQSNRHQQYHTLTSSRPQRSNYQAAIPSVERYDRSHWDARIRSTNARTHDLESGGNSGEDGEGYCDGRLFVQLVQSIRLAAAGDNGAADAPKADDRERGRVHAGAISPIPLTLPAHRNHTRYSTNSASGQSRWHTGVPSCDNQAGTQIEREATLRRAALKSYAKAVEAFVRNSPEEQKKLAQEIQEGTLAYLNQYLLGTAAAKQPPKISYAGALKTPNTTAGREPEATGTQTVRPSTAGNPTLKSQREKTDLRIYARAEPGTLLVRDQPFLIREAITKAVPQISAKDIPRLWATPTGWAVKPNTKAVYDLILKGSNAALICKATRCTVLERVEKWYTYRLTHTPNVLTGLLDNRLVTADIVSKEAEIQTGVKPVNCHSTGTLGPTSMWYISFKEEVRSFTLFGSSGYSKLSEKKKRIELHNPGCQEYCSPLTCRTASRCNNCGVATAKHQGAIGAACTAPPRCAGCHGPFPAGHKHCAAAPKRVDGKITRLTASQLGEIRRQQTATRRACELAAKRRQEQRPKDGVQVVIPTPGARVAAYEAAAPQPRRVKRKTAPTGSLNLAELSKRSPLLYYLLMLRNEAGRSGEDRATARANGLKIAWANVGKSGPAHIALLQLAFEEGADVVCVQEPSVYPGTKTQNHPAYECYAPVDSWEQTLLPEREAERPRAMSYTRKAANLATQQRRNGKDRDIVWLEVNGYHIVNIYREPNTRRMIEYVTSIQVPSDFLIGGDFNAKHDMFEPGVESSNQGASLAAWSLDSGADFIGEPGEPTHRAGHTIDLTFSNIPFAETTVRHDLDCGSDHFTLITIVPERGQGADSNTGFRVTEANLPRLRPPRNGRTATDTSMDNDHLAGGSGKERDRRVKHLPWIGPRHRTTAKSLLAAYQSVHKKLLPEMLRAIAFPIRLEASGGGNASEGGKKGQVVGTLLETNRTIVMHWERSGAAGRQKALLGGDTLWSNQPATRRSPSQTLGRGLGGLFRIRRRDSICAKQGNYEVGSGEQNRFRARKARDDPSLAKAERKLPSINVSSELTIRPVTATGSEQPALRWLGVWIDRKLSFKRHVTERTTKAMKLARHIKGLAGVKFGPPAASLRKAVVTCVQSSALYGSEVWYGGRLKPSSAGGYNRNQLVSTRLGPLIEEVDRAIVLAARGVLPVWRTAPTASVLRDAGLPSGSTALEHARIRFALRLRTLDPAHPLIRRLEAPLLPWQRATKLRRADALVPRAPRPILAQPHFSPGCRTNPTKGRTKEDAAKQFNTWWNQLNGDTITVFSDGSEQYNDGAKLVGYGYAVYRGQSLVRTGSGAINSTSHVFDAEAIGALKGLQCALEILQPSDGQLWMCIDSTSVIWCMRANAPNTSQWAFLECHTLIDRYKVGIIWSPGHMGIEGNEMADELADAGAKEGRMDNDRSAEPTISGIGTTARALANVTTPTSDWWRRRYTGLSASYRKWELRICHSRTPRAPPPPHVAPPALSRPPNGTWRLCAVSQKVRP</sequence>
<dbReference type="SUPFAM" id="SSF56219">
    <property type="entry name" value="DNase I-like"/>
    <property type="match status" value="1"/>
</dbReference>
<feature type="region of interest" description="Disordered" evidence="1">
    <location>
        <begin position="985"/>
        <end position="1014"/>
    </location>
</feature>
<feature type="compositionally biased region" description="Polar residues" evidence="1">
    <location>
        <begin position="275"/>
        <end position="287"/>
    </location>
</feature>
<dbReference type="PROSITE" id="PS50879">
    <property type="entry name" value="RNASE_H_1"/>
    <property type="match status" value="1"/>
</dbReference>
<feature type="compositionally biased region" description="Basic and acidic residues" evidence="1">
    <location>
        <begin position="63"/>
        <end position="85"/>
    </location>
</feature>
<dbReference type="GO" id="GO:0004523">
    <property type="term" value="F:RNA-DNA hybrid ribonuclease activity"/>
    <property type="evidence" value="ECO:0007669"/>
    <property type="project" value="InterPro"/>
</dbReference>
<dbReference type="InterPro" id="IPR005135">
    <property type="entry name" value="Endo/exonuclease/phosphatase"/>
</dbReference>
<evidence type="ECO:0000313" key="4">
    <source>
        <dbReference type="Proteomes" id="UP000249056"/>
    </source>
</evidence>
<protein>
    <recommendedName>
        <fullName evidence="2">RNase H type-1 domain-containing protein</fullName>
    </recommendedName>
</protein>
<feature type="region of interest" description="Disordered" evidence="1">
    <location>
        <begin position="370"/>
        <end position="402"/>
    </location>
</feature>
<gene>
    <name evidence="3" type="ORF">DID88_003050</name>
</gene>
<dbReference type="OrthoDB" id="3581999at2759"/>
<evidence type="ECO:0000313" key="3">
    <source>
        <dbReference type="EMBL" id="RAL58744.1"/>
    </source>
</evidence>
<dbReference type="GO" id="GO:0003676">
    <property type="term" value="F:nucleic acid binding"/>
    <property type="evidence" value="ECO:0007669"/>
    <property type="project" value="InterPro"/>
</dbReference>
<evidence type="ECO:0000256" key="1">
    <source>
        <dbReference type="SAM" id="MobiDB-lite"/>
    </source>
</evidence>
<dbReference type="Pfam" id="PF00075">
    <property type="entry name" value="RNase_H"/>
    <property type="match status" value="1"/>
</dbReference>
<dbReference type="InterPro" id="IPR012337">
    <property type="entry name" value="RNaseH-like_sf"/>
</dbReference>
<dbReference type="Gene3D" id="3.30.420.10">
    <property type="entry name" value="Ribonuclease H-like superfamily/Ribonuclease H"/>
    <property type="match status" value="1"/>
</dbReference>
<name>A0A395IFQ3_9HELO</name>
<dbReference type="SUPFAM" id="SSF53098">
    <property type="entry name" value="Ribonuclease H-like"/>
    <property type="match status" value="1"/>
</dbReference>
<accession>A0A395IFQ3</accession>
<dbReference type="PANTHER" id="PTHR33481">
    <property type="entry name" value="REVERSE TRANSCRIPTASE"/>
    <property type="match status" value="1"/>
</dbReference>
<feature type="compositionally biased region" description="Polar residues" evidence="1">
    <location>
        <begin position="382"/>
        <end position="398"/>
    </location>
</feature>
<proteinExistence type="predicted"/>
<dbReference type="Pfam" id="PF14529">
    <property type="entry name" value="Exo_endo_phos_2"/>
    <property type="match status" value="1"/>
</dbReference>
<keyword evidence="4" id="KW-1185">Reference proteome</keyword>
<organism evidence="3 4">
    <name type="scientific">Monilinia fructigena</name>
    <dbReference type="NCBI Taxonomy" id="38457"/>
    <lineage>
        <taxon>Eukaryota</taxon>
        <taxon>Fungi</taxon>
        <taxon>Dikarya</taxon>
        <taxon>Ascomycota</taxon>
        <taxon>Pezizomycotina</taxon>
        <taxon>Leotiomycetes</taxon>
        <taxon>Helotiales</taxon>
        <taxon>Sclerotiniaceae</taxon>
        <taxon>Monilinia</taxon>
    </lineage>
</organism>
<feature type="domain" description="RNase H type-1" evidence="2">
    <location>
        <begin position="1417"/>
        <end position="1553"/>
    </location>
</feature>
<dbReference type="InterPro" id="IPR002156">
    <property type="entry name" value="RNaseH_domain"/>
</dbReference>
<dbReference type="InterPro" id="IPR036397">
    <property type="entry name" value="RNaseH_sf"/>
</dbReference>
<dbReference type="InterPro" id="IPR036691">
    <property type="entry name" value="Endo/exonu/phosph_ase_sf"/>
</dbReference>
<dbReference type="EMBL" id="QKRW01000070">
    <property type="protein sequence ID" value="RAL58744.1"/>
    <property type="molecule type" value="Genomic_DNA"/>
</dbReference>